<dbReference type="PROSITE" id="PS00138">
    <property type="entry name" value="SUBTILASE_SER"/>
    <property type="match status" value="1"/>
</dbReference>
<dbReference type="InterPro" id="IPR023827">
    <property type="entry name" value="Peptidase_S8_Asp-AS"/>
</dbReference>
<evidence type="ECO:0000259" key="10">
    <source>
        <dbReference type="Pfam" id="PF05922"/>
    </source>
</evidence>
<dbReference type="PROSITE" id="PS00136">
    <property type="entry name" value="SUBTILASE_ASP"/>
    <property type="match status" value="1"/>
</dbReference>
<dbReference type="EMBL" id="KV441395">
    <property type="protein sequence ID" value="OAF58782.1"/>
    <property type="molecule type" value="Genomic_DNA"/>
</dbReference>
<dbReference type="SMR" id="A0A177ABG8"/>
<dbReference type="SUPFAM" id="SSF52743">
    <property type="entry name" value="Subtilisin-like"/>
    <property type="match status" value="1"/>
</dbReference>
<gene>
    <name evidence="11" type="primary">SP2</name>
    <name evidence="11" type="ORF">VC83_06062</name>
</gene>
<dbReference type="InterPro" id="IPR036852">
    <property type="entry name" value="Peptidase_S8/S53_dom_sf"/>
</dbReference>
<feature type="chain" id="PRO_5008056469" evidence="8">
    <location>
        <begin position="21"/>
        <end position="400"/>
    </location>
</feature>
<feature type="signal peptide" evidence="8">
    <location>
        <begin position="1"/>
        <end position="20"/>
    </location>
</feature>
<dbReference type="InterPro" id="IPR037045">
    <property type="entry name" value="S8pro/Inhibitor_I9_sf"/>
</dbReference>
<dbReference type="PROSITE" id="PS00137">
    <property type="entry name" value="SUBTILASE_HIS"/>
    <property type="match status" value="1"/>
</dbReference>
<dbReference type="GO" id="GO:0006508">
    <property type="term" value="P:proteolysis"/>
    <property type="evidence" value="ECO:0007669"/>
    <property type="project" value="UniProtKB-KW"/>
</dbReference>
<feature type="domain" description="Inhibitor I9" evidence="10">
    <location>
        <begin position="42"/>
        <end position="118"/>
    </location>
</feature>
<dbReference type="InterPro" id="IPR015500">
    <property type="entry name" value="Peptidase_S8_subtilisin-rel"/>
</dbReference>
<comment type="similarity">
    <text evidence="1 6 7">Belongs to the peptidase S8 family.</text>
</comment>
<keyword evidence="3 8" id="KW-0732">Signal</keyword>
<dbReference type="PROSITE" id="PS51892">
    <property type="entry name" value="SUBTILASE"/>
    <property type="match status" value="1"/>
</dbReference>
<feature type="active site" description="Charge relay system" evidence="6">
    <location>
        <position position="192"/>
    </location>
</feature>
<reference evidence="11" key="1">
    <citation type="submission" date="2016-03" db="EMBL/GenBank/DDBJ databases">
        <title>Updated assembly of Pseudogymnoascus destructans, the fungus causing white-nose syndrome of bats.</title>
        <authorList>
            <person name="Palmer J.M."/>
            <person name="Drees K.P."/>
            <person name="Foster J.T."/>
            <person name="Lindner D.L."/>
        </authorList>
    </citation>
    <scope>NUCLEOTIDE SEQUENCE [LARGE SCALE GENOMIC DNA]</scope>
    <source>
        <strain evidence="11">20631-21</strain>
    </source>
</reference>
<protein>
    <submittedName>
        <fullName evidence="11">Subtilisin-like protease 2</fullName>
    </submittedName>
</protein>
<feature type="active site" description="Charge relay system" evidence="6">
    <location>
        <position position="345"/>
    </location>
</feature>
<dbReference type="InterPro" id="IPR023828">
    <property type="entry name" value="Peptidase_S8_Ser-AS"/>
</dbReference>
<dbReference type="InterPro" id="IPR000209">
    <property type="entry name" value="Peptidase_S8/S53_dom"/>
</dbReference>
<dbReference type="GO" id="GO:0004252">
    <property type="term" value="F:serine-type endopeptidase activity"/>
    <property type="evidence" value="ECO:0007669"/>
    <property type="project" value="UniProtKB-UniRule"/>
</dbReference>
<dbReference type="FunFam" id="3.40.50.200:FF:000014">
    <property type="entry name" value="Proteinase K"/>
    <property type="match status" value="1"/>
</dbReference>
<evidence type="ECO:0000256" key="4">
    <source>
        <dbReference type="ARBA" id="ARBA00022801"/>
    </source>
</evidence>
<keyword evidence="2 6" id="KW-0645">Protease</keyword>
<evidence type="ECO:0000313" key="11">
    <source>
        <dbReference type="EMBL" id="OAF58782.1"/>
    </source>
</evidence>
<dbReference type="Gene3D" id="3.40.50.200">
    <property type="entry name" value="Peptidase S8/S53 domain"/>
    <property type="match status" value="1"/>
</dbReference>
<dbReference type="InterPro" id="IPR050131">
    <property type="entry name" value="Peptidase_S8_subtilisin-like"/>
</dbReference>
<dbReference type="Pfam" id="PF05922">
    <property type="entry name" value="Inhibitor_I9"/>
    <property type="match status" value="1"/>
</dbReference>
<dbReference type="InterPro" id="IPR034193">
    <property type="entry name" value="PCSK9_ProteinaseK-like"/>
</dbReference>
<dbReference type="VEuPathDB" id="FungiDB:GMDG_06417"/>
<dbReference type="Pfam" id="PF00082">
    <property type="entry name" value="Peptidase_S8"/>
    <property type="match status" value="1"/>
</dbReference>
<dbReference type="Proteomes" id="UP000077154">
    <property type="component" value="Unassembled WGS sequence"/>
</dbReference>
<feature type="domain" description="Peptidase S8/S53" evidence="9">
    <location>
        <begin position="151"/>
        <end position="360"/>
    </location>
</feature>
<feature type="active site" description="Charge relay system" evidence="6">
    <location>
        <position position="160"/>
    </location>
</feature>
<dbReference type="eggNOG" id="KOG1153">
    <property type="taxonomic scope" value="Eukaryota"/>
</dbReference>
<dbReference type="PRINTS" id="PR00723">
    <property type="entry name" value="SUBTILISIN"/>
</dbReference>
<evidence type="ECO:0000256" key="2">
    <source>
        <dbReference type="ARBA" id="ARBA00022670"/>
    </source>
</evidence>
<evidence type="ECO:0000259" key="9">
    <source>
        <dbReference type="Pfam" id="PF00082"/>
    </source>
</evidence>
<evidence type="ECO:0000256" key="5">
    <source>
        <dbReference type="ARBA" id="ARBA00022825"/>
    </source>
</evidence>
<evidence type="ECO:0000256" key="6">
    <source>
        <dbReference type="PROSITE-ProRule" id="PRU01240"/>
    </source>
</evidence>
<dbReference type="InterPro" id="IPR010259">
    <property type="entry name" value="S8pro/Inhibitor_I9"/>
</dbReference>
<dbReference type="Gene3D" id="3.30.70.80">
    <property type="entry name" value="Peptidase S8 propeptide/proteinase inhibitor I9"/>
    <property type="match status" value="1"/>
</dbReference>
<accession>A0A177ABG8</accession>
<dbReference type="PANTHER" id="PTHR43806">
    <property type="entry name" value="PEPTIDASE S8"/>
    <property type="match status" value="1"/>
</dbReference>
<dbReference type="AlphaFoldDB" id="A0A177ABG8"/>
<sequence>MKFSQSLIALAACFLPLIAAAPEEAQHAKIRSPGAQDIILDSYIVVFNKGVNDADIESEFASVSHILSKRRPAHKGVGHKYNITGFKGYQIETDTGSIGEIAASPLVAWIERDGKVQANALETRSGATWGLGRISHKATGSNSYVYDSSAGSGSTVYVVDSGIYIEHSEFEGRAKWGANYISGSPDTDENGHGTHCAGTIAGATYGVASKANLVAVKVLDGDGSGSNSGVIAGINFVGQNGKDGKSVLSMSLGGSYSAALNSAVESTISNGVTVVVAAGNDGADASNYSPASAKNAITVGAVDSTDTRADFSNYGSVLDVFAPGVDVKSAWIGSKSASNTISGTSMATPHVAGLAAYLIGLGGLSSPAAVASKIASIGIQGSVKDPKGSVNLIAYNGNGA</sequence>
<dbReference type="OrthoDB" id="206201at2759"/>
<organism evidence="11">
    <name type="scientific">Pseudogymnoascus destructans</name>
    <dbReference type="NCBI Taxonomy" id="655981"/>
    <lineage>
        <taxon>Eukaryota</taxon>
        <taxon>Fungi</taxon>
        <taxon>Dikarya</taxon>
        <taxon>Ascomycota</taxon>
        <taxon>Pezizomycotina</taxon>
        <taxon>Leotiomycetes</taxon>
        <taxon>Thelebolales</taxon>
        <taxon>Thelebolaceae</taxon>
        <taxon>Pseudogymnoascus</taxon>
    </lineage>
</organism>
<dbReference type="GeneID" id="36289124"/>
<evidence type="ECO:0000256" key="1">
    <source>
        <dbReference type="ARBA" id="ARBA00011073"/>
    </source>
</evidence>
<name>A0A177ABG8_9PEZI</name>
<keyword evidence="4 6" id="KW-0378">Hydrolase</keyword>
<evidence type="ECO:0000256" key="8">
    <source>
        <dbReference type="SAM" id="SignalP"/>
    </source>
</evidence>
<evidence type="ECO:0000256" key="7">
    <source>
        <dbReference type="RuleBase" id="RU003355"/>
    </source>
</evidence>
<dbReference type="SUPFAM" id="SSF54897">
    <property type="entry name" value="Protease propeptides/inhibitors"/>
    <property type="match status" value="1"/>
</dbReference>
<dbReference type="RefSeq" id="XP_024324066.1">
    <property type="nucleotide sequence ID" value="XM_024469668.1"/>
</dbReference>
<keyword evidence="5 6" id="KW-0720">Serine protease</keyword>
<dbReference type="GO" id="GO:0005576">
    <property type="term" value="C:extracellular region"/>
    <property type="evidence" value="ECO:0007669"/>
    <property type="project" value="UniProtKB-ARBA"/>
</dbReference>
<dbReference type="InterPro" id="IPR022398">
    <property type="entry name" value="Peptidase_S8_His-AS"/>
</dbReference>
<proteinExistence type="inferred from homology"/>
<dbReference type="PANTHER" id="PTHR43806:SF11">
    <property type="entry name" value="CEREVISIN-RELATED"/>
    <property type="match status" value="1"/>
</dbReference>
<dbReference type="CDD" id="cd04077">
    <property type="entry name" value="Peptidases_S8_PCSK9_ProteinaseK_like"/>
    <property type="match status" value="1"/>
</dbReference>
<evidence type="ECO:0000256" key="3">
    <source>
        <dbReference type="ARBA" id="ARBA00022729"/>
    </source>
</evidence>